<dbReference type="Proteomes" id="UP000326340">
    <property type="component" value="Unassembled WGS sequence"/>
</dbReference>
<protein>
    <submittedName>
        <fullName evidence="3">Trans-aconitate decarboxylase 1</fullName>
    </submittedName>
</protein>
<dbReference type="InterPro" id="IPR000362">
    <property type="entry name" value="Fumarate_lyase_fam"/>
</dbReference>
<dbReference type="Pfam" id="PF00206">
    <property type="entry name" value="Lyase_1"/>
    <property type="match status" value="1"/>
</dbReference>
<evidence type="ECO:0000313" key="4">
    <source>
        <dbReference type="Proteomes" id="UP000326340"/>
    </source>
</evidence>
<dbReference type="SUPFAM" id="SSF48557">
    <property type="entry name" value="L-aspartase-like"/>
    <property type="match status" value="1"/>
</dbReference>
<dbReference type="InterPro" id="IPR008948">
    <property type="entry name" value="L-Aspartase-like"/>
</dbReference>
<dbReference type="PANTHER" id="PTHR43172">
    <property type="entry name" value="ADENYLOSUCCINATE LYASE"/>
    <property type="match status" value="1"/>
</dbReference>
<evidence type="ECO:0000313" key="3">
    <source>
        <dbReference type="EMBL" id="TQN72870.1"/>
    </source>
</evidence>
<organism evidence="3 4">
    <name type="scientific">Colletotrichum shisoi</name>
    <dbReference type="NCBI Taxonomy" id="2078593"/>
    <lineage>
        <taxon>Eukaryota</taxon>
        <taxon>Fungi</taxon>
        <taxon>Dikarya</taxon>
        <taxon>Ascomycota</taxon>
        <taxon>Pezizomycotina</taxon>
        <taxon>Sordariomycetes</taxon>
        <taxon>Hypocreomycetidae</taxon>
        <taxon>Glomerellales</taxon>
        <taxon>Glomerellaceae</taxon>
        <taxon>Colletotrichum</taxon>
        <taxon>Colletotrichum destructivum species complex</taxon>
    </lineage>
</organism>
<dbReference type="InterPro" id="IPR022761">
    <property type="entry name" value="Fumarate_lyase_N"/>
</dbReference>
<comment type="caution">
    <text evidence="3">The sequence shown here is derived from an EMBL/GenBank/DDBJ whole genome shotgun (WGS) entry which is preliminary data.</text>
</comment>
<comment type="similarity">
    <text evidence="1">Belongs to the class-II fumarase/aspartase family.</text>
</comment>
<dbReference type="EMBL" id="PUHP01000137">
    <property type="protein sequence ID" value="TQN72870.1"/>
    <property type="molecule type" value="Genomic_DNA"/>
</dbReference>
<dbReference type="AlphaFoldDB" id="A0A5Q4C0I8"/>
<dbReference type="PANTHER" id="PTHR43172:SF2">
    <property type="entry name" value="ADENYLOSUCCINATE LYASE C-TERMINAL DOMAIN-CONTAINING PROTEIN"/>
    <property type="match status" value="1"/>
</dbReference>
<dbReference type="GO" id="GO:0003824">
    <property type="term" value="F:catalytic activity"/>
    <property type="evidence" value="ECO:0007669"/>
    <property type="project" value="InterPro"/>
</dbReference>
<gene>
    <name evidence="3" type="primary">TAD1</name>
    <name evidence="3" type="ORF">CSHISOI_01803</name>
</gene>
<sequence length="237" mass="26259">MSTATVFNLTLFSNIFRTKEARQAFSKRSYVANLIKAECAPTKAKKAKGIVPASTAAVLRKHYNGATTQDIVDLALVLQIKTGLKIVKHLLYKVTSTLEKMSAAYRDMPMAGRTHLQHALPITFRYNFQKHVKRLEQVKESCLLVQFGGAASTLASLGTSDSGIRVRKRLATILSLQDPIITWHVARDTVAKIINYLTLKQNLISSKVILTQSKILYAQAGLVLNGMLSDFERASRP</sequence>
<feature type="domain" description="Fumarate lyase N-terminal" evidence="2">
    <location>
        <begin position="61"/>
        <end position="198"/>
    </location>
</feature>
<dbReference type="PRINTS" id="PR00149">
    <property type="entry name" value="FUMRATELYASE"/>
</dbReference>
<evidence type="ECO:0000256" key="1">
    <source>
        <dbReference type="ARBA" id="ARBA00034772"/>
    </source>
</evidence>
<evidence type="ECO:0000259" key="2">
    <source>
        <dbReference type="Pfam" id="PF00206"/>
    </source>
</evidence>
<dbReference type="Gene3D" id="1.20.200.10">
    <property type="entry name" value="Fumarase/aspartase (Central domain)"/>
    <property type="match status" value="1"/>
</dbReference>
<accession>A0A5Q4C0I8</accession>
<keyword evidence="4" id="KW-1185">Reference proteome</keyword>
<reference evidence="3 4" key="1">
    <citation type="journal article" date="2019" name="Sci. Rep.">
        <title>Colletotrichum shisoi sp. nov., an anthracnose pathogen of Perilla frutescens in Japan: molecular phylogenetic, morphological and genomic evidence.</title>
        <authorList>
            <person name="Gan P."/>
            <person name="Tsushima A."/>
            <person name="Hiroyama R."/>
            <person name="Narusaka M."/>
            <person name="Takano Y."/>
            <person name="Narusaka Y."/>
            <person name="Kawaradani M."/>
            <person name="Damm U."/>
            <person name="Shirasu K."/>
        </authorList>
    </citation>
    <scope>NUCLEOTIDE SEQUENCE [LARGE SCALE GENOMIC DNA]</scope>
    <source>
        <strain evidence="3 4">PG-2018a</strain>
    </source>
</reference>
<proteinExistence type="inferred from homology"/>
<dbReference type="OrthoDB" id="406045at2759"/>
<name>A0A5Q4C0I8_9PEZI</name>